<dbReference type="PANTHER" id="PTHR33116:SF78">
    <property type="entry name" value="OS12G0587133 PROTEIN"/>
    <property type="match status" value="1"/>
</dbReference>
<organism evidence="1 2">
    <name type="scientific">Acorus gramineus</name>
    <name type="common">Dwarf sweet flag</name>
    <dbReference type="NCBI Taxonomy" id="55184"/>
    <lineage>
        <taxon>Eukaryota</taxon>
        <taxon>Viridiplantae</taxon>
        <taxon>Streptophyta</taxon>
        <taxon>Embryophyta</taxon>
        <taxon>Tracheophyta</taxon>
        <taxon>Spermatophyta</taxon>
        <taxon>Magnoliopsida</taxon>
        <taxon>Liliopsida</taxon>
        <taxon>Acoraceae</taxon>
        <taxon>Acorus</taxon>
    </lineage>
</organism>
<dbReference type="PANTHER" id="PTHR33116">
    <property type="entry name" value="REVERSE TRANSCRIPTASE ZINC-BINDING DOMAIN-CONTAINING PROTEIN-RELATED-RELATED"/>
    <property type="match status" value="1"/>
</dbReference>
<comment type="caution">
    <text evidence="1">The sequence shown here is derived from an EMBL/GenBank/DDBJ whole genome shotgun (WGS) entry which is preliminary data.</text>
</comment>
<dbReference type="AlphaFoldDB" id="A0AAV9BNE6"/>
<gene>
    <name evidence="1" type="ORF">QJS04_geneDACA014823</name>
</gene>
<dbReference type="Proteomes" id="UP001179952">
    <property type="component" value="Unassembled WGS sequence"/>
</dbReference>
<proteinExistence type="predicted"/>
<protein>
    <submittedName>
        <fullName evidence="1">Uncharacterized protein</fullName>
    </submittedName>
</protein>
<reference evidence="1" key="1">
    <citation type="journal article" date="2023" name="Nat. Commun.">
        <title>Diploid and tetraploid genomes of Acorus and the evolution of monocots.</title>
        <authorList>
            <person name="Ma L."/>
            <person name="Liu K.W."/>
            <person name="Li Z."/>
            <person name="Hsiao Y.Y."/>
            <person name="Qi Y."/>
            <person name="Fu T."/>
            <person name="Tang G.D."/>
            <person name="Zhang D."/>
            <person name="Sun W.H."/>
            <person name="Liu D.K."/>
            <person name="Li Y."/>
            <person name="Chen G.Z."/>
            <person name="Liu X.D."/>
            <person name="Liao X.Y."/>
            <person name="Jiang Y.T."/>
            <person name="Yu X."/>
            <person name="Hao Y."/>
            <person name="Huang J."/>
            <person name="Zhao X.W."/>
            <person name="Ke S."/>
            <person name="Chen Y.Y."/>
            <person name="Wu W.L."/>
            <person name="Hsu J.L."/>
            <person name="Lin Y.F."/>
            <person name="Huang M.D."/>
            <person name="Li C.Y."/>
            <person name="Huang L."/>
            <person name="Wang Z.W."/>
            <person name="Zhao X."/>
            <person name="Zhong W.Y."/>
            <person name="Peng D.H."/>
            <person name="Ahmad S."/>
            <person name="Lan S."/>
            <person name="Zhang J.S."/>
            <person name="Tsai W.C."/>
            <person name="Van de Peer Y."/>
            <person name="Liu Z.J."/>
        </authorList>
    </citation>
    <scope>NUCLEOTIDE SEQUENCE</scope>
    <source>
        <strain evidence="1">SCP</strain>
    </source>
</reference>
<keyword evidence="2" id="KW-1185">Reference proteome</keyword>
<sequence>MLNISLKHSHCRPLIEKMRKKLLSWQSLLLSSAGRLELAKTILNGLHLYWTGAYSLPKKTIKDVEKMIRDFLWRDTPDKHTIHHVNWNSVCCPKEEGGLGIKRISDWNSAATSVHFWDIAANKQSMWVKWIHSRYLKSKTIWEVEPRASSTSVWRKILAARTWIKPKVQFIIYNGENIILGSDPWIGGDGLWAHMGERLPLLFGPTKDTKLSKLINLGAWSKPHRWPVTFDQLWTEIAGIEICGQKIDELIWSPSKFGNLDLKEAWKELRSRGGIAEWSDWVWQRSQVPKHS</sequence>
<dbReference type="EMBL" id="JAUJYN010000002">
    <property type="protein sequence ID" value="KAK1278125.1"/>
    <property type="molecule type" value="Genomic_DNA"/>
</dbReference>
<accession>A0AAV9BNE6</accession>
<evidence type="ECO:0000313" key="2">
    <source>
        <dbReference type="Proteomes" id="UP001179952"/>
    </source>
</evidence>
<name>A0AAV9BNE6_ACOGR</name>
<evidence type="ECO:0000313" key="1">
    <source>
        <dbReference type="EMBL" id="KAK1278125.1"/>
    </source>
</evidence>
<reference evidence="1" key="2">
    <citation type="submission" date="2023-06" db="EMBL/GenBank/DDBJ databases">
        <authorList>
            <person name="Ma L."/>
            <person name="Liu K.-W."/>
            <person name="Li Z."/>
            <person name="Hsiao Y.-Y."/>
            <person name="Qi Y."/>
            <person name="Fu T."/>
            <person name="Tang G."/>
            <person name="Zhang D."/>
            <person name="Sun W.-H."/>
            <person name="Liu D.-K."/>
            <person name="Li Y."/>
            <person name="Chen G.-Z."/>
            <person name="Liu X.-D."/>
            <person name="Liao X.-Y."/>
            <person name="Jiang Y.-T."/>
            <person name="Yu X."/>
            <person name="Hao Y."/>
            <person name="Huang J."/>
            <person name="Zhao X.-W."/>
            <person name="Ke S."/>
            <person name="Chen Y.-Y."/>
            <person name="Wu W.-L."/>
            <person name="Hsu J.-L."/>
            <person name="Lin Y.-F."/>
            <person name="Huang M.-D."/>
            <person name="Li C.-Y."/>
            <person name="Huang L."/>
            <person name="Wang Z.-W."/>
            <person name="Zhao X."/>
            <person name="Zhong W.-Y."/>
            <person name="Peng D.-H."/>
            <person name="Ahmad S."/>
            <person name="Lan S."/>
            <person name="Zhang J.-S."/>
            <person name="Tsai W.-C."/>
            <person name="Van De Peer Y."/>
            <person name="Liu Z.-J."/>
        </authorList>
    </citation>
    <scope>NUCLEOTIDE SEQUENCE</scope>
    <source>
        <strain evidence="1">SCP</strain>
        <tissue evidence="1">Leaves</tissue>
    </source>
</reference>